<dbReference type="InterPro" id="IPR011010">
    <property type="entry name" value="DNA_brk_join_enz"/>
</dbReference>
<dbReference type="Pfam" id="PF00589">
    <property type="entry name" value="Phage_integrase"/>
    <property type="match status" value="1"/>
</dbReference>
<gene>
    <name evidence="3" type="ORF">FHX80_115815</name>
</gene>
<comment type="caution">
    <text evidence="3">The sequence shown here is derived from an EMBL/GenBank/DDBJ whole genome shotgun (WGS) entry which is preliminary data.</text>
</comment>
<dbReference type="SUPFAM" id="SSF56349">
    <property type="entry name" value="DNA breaking-rejoining enzymes"/>
    <property type="match status" value="1"/>
</dbReference>
<reference evidence="3 4" key="1">
    <citation type="submission" date="2019-06" db="EMBL/GenBank/DDBJ databases">
        <title>Sequencing the genomes of 1000 actinobacteria strains.</title>
        <authorList>
            <person name="Klenk H.-P."/>
        </authorList>
    </citation>
    <scope>NUCLEOTIDE SEQUENCE [LARGE SCALE GENOMIC DNA]</scope>
    <source>
        <strain evidence="3 4">DSM 42059</strain>
    </source>
</reference>
<organism evidence="3 4">
    <name type="scientific">Streptomyces brevispora</name>
    <dbReference type="NCBI Taxonomy" id="887462"/>
    <lineage>
        <taxon>Bacteria</taxon>
        <taxon>Bacillati</taxon>
        <taxon>Actinomycetota</taxon>
        <taxon>Actinomycetes</taxon>
        <taxon>Kitasatosporales</taxon>
        <taxon>Streptomycetaceae</taxon>
        <taxon>Streptomyces</taxon>
    </lineage>
</organism>
<dbReference type="InterPro" id="IPR002104">
    <property type="entry name" value="Integrase_catalytic"/>
</dbReference>
<name>A0A561V6T9_9ACTN</name>
<protein>
    <submittedName>
        <fullName evidence="3">Phage integrase family protein</fullName>
    </submittedName>
</protein>
<feature type="domain" description="Tyr recombinase" evidence="2">
    <location>
        <begin position="1"/>
        <end position="149"/>
    </location>
</feature>
<dbReference type="Proteomes" id="UP000318186">
    <property type="component" value="Unassembled WGS sequence"/>
</dbReference>
<keyword evidence="1" id="KW-0233">DNA recombination</keyword>
<dbReference type="PROSITE" id="PS51898">
    <property type="entry name" value="TYR_RECOMBINASE"/>
    <property type="match status" value="1"/>
</dbReference>
<dbReference type="InterPro" id="IPR013762">
    <property type="entry name" value="Integrase-like_cat_sf"/>
</dbReference>
<dbReference type="GO" id="GO:0015074">
    <property type="term" value="P:DNA integration"/>
    <property type="evidence" value="ECO:0007669"/>
    <property type="project" value="InterPro"/>
</dbReference>
<dbReference type="GO" id="GO:0003677">
    <property type="term" value="F:DNA binding"/>
    <property type="evidence" value="ECO:0007669"/>
    <property type="project" value="InterPro"/>
</dbReference>
<evidence type="ECO:0000259" key="2">
    <source>
        <dbReference type="PROSITE" id="PS51898"/>
    </source>
</evidence>
<sequence length="159" mass="17688">MDCKIRLVPLKLREEGEYRDVPAAGLLCAEIEAHEELLKPVPLTFQNRAGKTRQVEVFFTPRDRGKGTMPTANTYVHYSKKACVAAGLVDAEGKPKYHPHSLRHFFASTALAAGIPIHEVSRWLGHRSVKTTVDIYGHLVPESWGRCRDIVQSALTSAV</sequence>
<dbReference type="RefSeq" id="WP_244318491.1">
    <property type="nucleotide sequence ID" value="NZ_VIWW01000001.1"/>
</dbReference>
<dbReference type="Gene3D" id="1.10.443.10">
    <property type="entry name" value="Intergrase catalytic core"/>
    <property type="match status" value="1"/>
</dbReference>
<accession>A0A561V6T9</accession>
<evidence type="ECO:0000256" key="1">
    <source>
        <dbReference type="ARBA" id="ARBA00023172"/>
    </source>
</evidence>
<evidence type="ECO:0000313" key="4">
    <source>
        <dbReference type="Proteomes" id="UP000318186"/>
    </source>
</evidence>
<proteinExistence type="predicted"/>
<dbReference type="AlphaFoldDB" id="A0A561V6T9"/>
<dbReference type="GO" id="GO:0006310">
    <property type="term" value="P:DNA recombination"/>
    <property type="evidence" value="ECO:0007669"/>
    <property type="project" value="UniProtKB-KW"/>
</dbReference>
<dbReference type="EMBL" id="VIWW01000001">
    <property type="protein sequence ID" value="TWG07310.1"/>
    <property type="molecule type" value="Genomic_DNA"/>
</dbReference>
<evidence type="ECO:0000313" key="3">
    <source>
        <dbReference type="EMBL" id="TWG07310.1"/>
    </source>
</evidence>